<dbReference type="EMBL" id="JAACFV010000033">
    <property type="protein sequence ID" value="KAF7510182.1"/>
    <property type="molecule type" value="Genomic_DNA"/>
</dbReference>
<feature type="domain" description="Beta-hexosaminidase eukaryotic type N-terminal" evidence="11">
    <location>
        <begin position="21"/>
        <end position="172"/>
    </location>
</feature>
<comment type="catalytic activity">
    <reaction evidence="1 7">
        <text>Hydrolysis of terminal non-reducing N-acetyl-D-hexosamine residues in N-acetyl-beta-D-hexosaminides.</text>
        <dbReference type="EC" id="3.2.1.52"/>
    </reaction>
</comment>
<feature type="active site" description="Proton donor" evidence="8">
    <location>
        <position position="358"/>
    </location>
</feature>
<evidence type="ECO:0000256" key="1">
    <source>
        <dbReference type="ARBA" id="ARBA00001231"/>
    </source>
</evidence>
<evidence type="ECO:0000313" key="13">
    <source>
        <dbReference type="Proteomes" id="UP000606974"/>
    </source>
</evidence>
<dbReference type="OrthoDB" id="428480at2759"/>
<keyword evidence="6 7" id="KW-0326">Glycosidase</keyword>
<dbReference type="Gene3D" id="3.30.379.10">
    <property type="entry name" value="Chitobiase/beta-hexosaminidase domain 2-like"/>
    <property type="match status" value="1"/>
</dbReference>
<dbReference type="Gene3D" id="3.20.20.80">
    <property type="entry name" value="Glycosidases"/>
    <property type="match status" value="1"/>
</dbReference>
<evidence type="ECO:0000256" key="9">
    <source>
        <dbReference type="SAM" id="SignalP"/>
    </source>
</evidence>
<dbReference type="GO" id="GO:0005975">
    <property type="term" value="P:carbohydrate metabolic process"/>
    <property type="evidence" value="ECO:0007669"/>
    <property type="project" value="InterPro"/>
</dbReference>
<keyword evidence="5" id="KW-0325">Glycoprotein</keyword>
<feature type="chain" id="PRO_5034062661" description="Beta-hexosaminidase" evidence="9">
    <location>
        <begin position="21"/>
        <end position="604"/>
    </location>
</feature>
<dbReference type="InterPro" id="IPR017853">
    <property type="entry name" value="GH"/>
</dbReference>
<protein>
    <recommendedName>
        <fullName evidence="7">Beta-hexosaminidase</fullName>
        <ecNumber evidence="7">3.2.1.52</ecNumber>
    </recommendedName>
</protein>
<evidence type="ECO:0000256" key="2">
    <source>
        <dbReference type="ARBA" id="ARBA00006285"/>
    </source>
</evidence>
<feature type="signal peptide" evidence="9">
    <location>
        <begin position="1"/>
        <end position="20"/>
    </location>
</feature>
<evidence type="ECO:0000256" key="8">
    <source>
        <dbReference type="PIRSR" id="PIRSR001093-1"/>
    </source>
</evidence>
<dbReference type="AlphaFoldDB" id="A0A8H7ALE6"/>
<evidence type="ECO:0000313" key="12">
    <source>
        <dbReference type="EMBL" id="KAF7510182.1"/>
    </source>
</evidence>
<sequence>MLSSRFILLSINLFISFGLCLWPHPREFTSGSSVLWVSSQLNFQTSCGNATTGGYSRRSIDNVSIPTNYFSEQEILQSAIQRTQKKITSTRFVPWKFYSKTTNFEPDSSASNQTLTTVKISQSNAATGTISAKDFFSGDESYTITISEYGAADIKSNSTLGTIRALQTLEQLFYAYSDLSRVYTPLAPISIVDSPKWPHRGLNLDISRNVFNPTDVMRTLDAMSTCKMSRLHLHATDAQSWPIEIPSLPTLAEKGAYRPYFTWSPEGLRAVQFYGLQRGISVFLEIDMPGHTGSIANAFPELITAYNETDWSTFAAEPPSGSLKLNSSAVYDFLGTLFSDVLPRVSPYTTFFHNGGDEVNRNAFLLDETVQSNSSDVLQPLVQKIMSNVTGMVREAGLTPIVWEEMLVDWNLTFPSGRNDSSATPDVLVQVWQEASHLQTVLQKGYRALFGDYHNWYLDCGHGGFINPYPSGVSPPNVPYNTSGGVPTIIHDPFLDYCTPMKNWRHIYVYDPLVNITTDVQHLIEGGEVHMWNEQTDPVNLDSRVWPRAAAAAEVMWSGPRNASMIEDALRRLADWRERAVLDYTIQSAMVQMTWCLMEGGCNL</sequence>
<evidence type="ECO:0000256" key="6">
    <source>
        <dbReference type="ARBA" id="ARBA00023295"/>
    </source>
</evidence>
<organism evidence="12 13">
    <name type="scientific">Endocarpon pusillum</name>
    <dbReference type="NCBI Taxonomy" id="364733"/>
    <lineage>
        <taxon>Eukaryota</taxon>
        <taxon>Fungi</taxon>
        <taxon>Dikarya</taxon>
        <taxon>Ascomycota</taxon>
        <taxon>Pezizomycotina</taxon>
        <taxon>Eurotiomycetes</taxon>
        <taxon>Chaetothyriomycetidae</taxon>
        <taxon>Verrucariales</taxon>
        <taxon>Verrucariaceae</taxon>
        <taxon>Endocarpon</taxon>
    </lineage>
</organism>
<name>A0A8H7ALE6_9EURO</name>
<accession>A0A8H7ALE6</accession>
<dbReference type="FunFam" id="3.20.20.80:FF:000063">
    <property type="entry name" value="Beta-hexosaminidase"/>
    <property type="match status" value="1"/>
</dbReference>
<keyword evidence="13" id="KW-1185">Reference proteome</keyword>
<dbReference type="GO" id="GO:0016231">
    <property type="term" value="F:beta-N-acetylglucosaminidase activity"/>
    <property type="evidence" value="ECO:0007669"/>
    <property type="project" value="TreeGrafter"/>
</dbReference>
<dbReference type="EC" id="3.2.1.52" evidence="7"/>
<dbReference type="GO" id="GO:0016020">
    <property type="term" value="C:membrane"/>
    <property type="evidence" value="ECO:0007669"/>
    <property type="project" value="TreeGrafter"/>
</dbReference>
<dbReference type="PIRSF" id="PIRSF001093">
    <property type="entry name" value="B-hxosamndse_ab_euk"/>
    <property type="match status" value="1"/>
</dbReference>
<dbReference type="SUPFAM" id="SSF51445">
    <property type="entry name" value="(Trans)glycosidases"/>
    <property type="match status" value="1"/>
</dbReference>
<dbReference type="GO" id="GO:0030203">
    <property type="term" value="P:glycosaminoglycan metabolic process"/>
    <property type="evidence" value="ECO:0007669"/>
    <property type="project" value="TreeGrafter"/>
</dbReference>
<feature type="domain" description="Glycoside hydrolase family 20 catalytic" evidence="10">
    <location>
        <begin position="197"/>
        <end position="559"/>
    </location>
</feature>
<dbReference type="InterPro" id="IPR029019">
    <property type="entry name" value="HEX_eukaryotic_N"/>
</dbReference>
<gene>
    <name evidence="12" type="ORF">GJ744_007081</name>
</gene>
<keyword evidence="3 9" id="KW-0732">Signal</keyword>
<dbReference type="Pfam" id="PF00728">
    <property type="entry name" value="Glyco_hydro_20"/>
    <property type="match status" value="1"/>
</dbReference>
<evidence type="ECO:0000256" key="3">
    <source>
        <dbReference type="ARBA" id="ARBA00022729"/>
    </source>
</evidence>
<keyword evidence="4 7" id="KW-0378">Hydrolase</keyword>
<dbReference type="PRINTS" id="PR00738">
    <property type="entry name" value="GLHYDRLASE20"/>
</dbReference>
<evidence type="ECO:0000259" key="10">
    <source>
        <dbReference type="Pfam" id="PF00728"/>
    </source>
</evidence>
<comment type="caution">
    <text evidence="12">The sequence shown here is derived from an EMBL/GenBank/DDBJ whole genome shotgun (WGS) entry which is preliminary data.</text>
</comment>
<evidence type="ECO:0000256" key="5">
    <source>
        <dbReference type="ARBA" id="ARBA00023180"/>
    </source>
</evidence>
<dbReference type="SUPFAM" id="SSF55545">
    <property type="entry name" value="beta-N-acetylhexosaminidase-like domain"/>
    <property type="match status" value="1"/>
</dbReference>
<dbReference type="Pfam" id="PF14845">
    <property type="entry name" value="Glycohydro_20b2"/>
    <property type="match status" value="1"/>
</dbReference>
<dbReference type="Proteomes" id="UP000606974">
    <property type="component" value="Unassembled WGS sequence"/>
</dbReference>
<dbReference type="InterPro" id="IPR015883">
    <property type="entry name" value="Glyco_hydro_20_cat"/>
</dbReference>
<evidence type="ECO:0000259" key="11">
    <source>
        <dbReference type="Pfam" id="PF14845"/>
    </source>
</evidence>
<comment type="similarity">
    <text evidence="2 7">Belongs to the glycosyl hydrolase 20 family.</text>
</comment>
<evidence type="ECO:0000256" key="7">
    <source>
        <dbReference type="PIRNR" id="PIRNR001093"/>
    </source>
</evidence>
<proteinExistence type="inferred from homology"/>
<evidence type="ECO:0000256" key="4">
    <source>
        <dbReference type="ARBA" id="ARBA00022801"/>
    </source>
</evidence>
<dbReference type="PANTHER" id="PTHR22600">
    <property type="entry name" value="BETA-HEXOSAMINIDASE"/>
    <property type="match status" value="1"/>
</dbReference>
<reference evidence="12" key="1">
    <citation type="submission" date="2020-02" db="EMBL/GenBank/DDBJ databases">
        <authorList>
            <person name="Palmer J.M."/>
        </authorList>
    </citation>
    <scope>NUCLEOTIDE SEQUENCE</scope>
    <source>
        <strain evidence="12">EPUS1.4</strain>
        <tissue evidence="12">Thallus</tissue>
    </source>
</reference>
<dbReference type="InterPro" id="IPR029018">
    <property type="entry name" value="Hex-like_dom2"/>
</dbReference>
<dbReference type="InterPro" id="IPR025705">
    <property type="entry name" value="Beta_hexosaminidase_sua/sub"/>
</dbReference>
<dbReference type="PANTHER" id="PTHR22600:SF58">
    <property type="entry name" value="BETA-HEXOSAMINIDASE"/>
    <property type="match status" value="1"/>
</dbReference>